<feature type="region of interest" description="Disordered" evidence="1">
    <location>
        <begin position="236"/>
        <end position="279"/>
    </location>
</feature>
<feature type="region of interest" description="Disordered" evidence="1">
    <location>
        <begin position="1"/>
        <end position="46"/>
    </location>
</feature>
<proteinExistence type="predicted"/>
<comment type="caution">
    <text evidence="2">The sequence shown here is derived from an EMBL/GenBank/DDBJ whole genome shotgun (WGS) entry which is preliminary data.</text>
</comment>
<organism evidence="2 3">
    <name type="scientific">Vanrija albida</name>
    <dbReference type="NCBI Taxonomy" id="181172"/>
    <lineage>
        <taxon>Eukaryota</taxon>
        <taxon>Fungi</taxon>
        <taxon>Dikarya</taxon>
        <taxon>Basidiomycota</taxon>
        <taxon>Agaricomycotina</taxon>
        <taxon>Tremellomycetes</taxon>
        <taxon>Trichosporonales</taxon>
        <taxon>Trichosporonaceae</taxon>
        <taxon>Vanrija</taxon>
    </lineage>
</organism>
<dbReference type="GeneID" id="95987396"/>
<name>A0ABR3PWW8_9TREE</name>
<reference evidence="2 3" key="1">
    <citation type="submission" date="2023-08" db="EMBL/GenBank/DDBJ databases">
        <title>Annotated Genome Sequence of Vanrija albida AlHP1.</title>
        <authorList>
            <person name="Herzog R."/>
        </authorList>
    </citation>
    <scope>NUCLEOTIDE SEQUENCE [LARGE SCALE GENOMIC DNA]</scope>
    <source>
        <strain evidence="2 3">AlHP1</strain>
    </source>
</reference>
<dbReference type="RefSeq" id="XP_069206885.1">
    <property type="nucleotide sequence ID" value="XM_069354814.1"/>
</dbReference>
<protein>
    <submittedName>
        <fullName evidence="2">Uncharacterized protein</fullName>
    </submittedName>
</protein>
<gene>
    <name evidence="2" type="ORF">Q8F55_006353</name>
</gene>
<feature type="compositionally biased region" description="Polar residues" evidence="1">
    <location>
        <begin position="247"/>
        <end position="260"/>
    </location>
</feature>
<sequence length="777" mass="86130">MPDKRPNGGTSRPRVAPSSRAGPSSQAGPSALASAPIKQQPPSEPPKAFLGAYTKALIDPITIEKLEEHLDYFVVDNGLIKGWSKSASPKEQERAVDLFLSTLPPHLAFYLQQRWDRKGGRTFDQMLDIAENLVRSLHEADEMGFGYTPILPEWYGMTMPKLETPVTTDALISHTSRFALRFKASSERDMDSLVDNFLCRLPVELRRRFHRQWIKSRVWTWPKMVDVVMDESARLNSLPSPLPKAPRTQSPPVASFNGLSISDKPATGPAQAEQQEVHTGLGSRLSGSSTFFIATGGTHSVVKDQGLLVDVKRLAIPALLSTPHLAAPDPARMLYARHIGTLRFFLPGPCTIDIPGVYFCPEGQYNVLGVNALSRQLLQLELARGSVTHKGTRTTFPLNSDHLPAFDVPHYGPGFCRPVRLKENGLYMLSVSRAPQPVPKPWGWRKPFLGAYTGRLVDPVTAAEIADFTETFVVRNGLVGDWLQIASADENQSAVDMYLSALPLRLASQFRTEWDIEGGRAFIHMLAIATNDIQRREEAVRLNLEYEPKVPDYRINLQAPTMADLLNTLIRYFDVIVLPGRKRGAANHGESTVNIFLRRLPDVLRQRLKADTGLGLSPSGSATFFISGGTCSVVKDRGLLVDIKRLAIPALLSCPGIEPDQERMTPARHRGTLRFHRPGASDIDMPDVFFCPEAKFNILGADVLSKVNQQIRGDVATMTHQGTTTRFALNGDKLFSFDVPHFGPGFCQPDRLDKGYWLSVNKFGWLDDDGNLVYPDA</sequence>
<evidence type="ECO:0000313" key="3">
    <source>
        <dbReference type="Proteomes" id="UP001565368"/>
    </source>
</evidence>
<dbReference type="EMBL" id="JBBXJM010000005">
    <property type="protein sequence ID" value="KAL1406941.1"/>
    <property type="molecule type" value="Genomic_DNA"/>
</dbReference>
<keyword evidence="3" id="KW-1185">Reference proteome</keyword>
<dbReference type="Proteomes" id="UP001565368">
    <property type="component" value="Unassembled WGS sequence"/>
</dbReference>
<evidence type="ECO:0000256" key="1">
    <source>
        <dbReference type="SAM" id="MobiDB-lite"/>
    </source>
</evidence>
<evidence type="ECO:0000313" key="2">
    <source>
        <dbReference type="EMBL" id="KAL1406941.1"/>
    </source>
</evidence>
<accession>A0ABR3PWW8</accession>